<organism evidence="2 3">
    <name type="scientific">Morus notabilis</name>
    <dbReference type="NCBI Taxonomy" id="981085"/>
    <lineage>
        <taxon>Eukaryota</taxon>
        <taxon>Viridiplantae</taxon>
        <taxon>Streptophyta</taxon>
        <taxon>Embryophyta</taxon>
        <taxon>Tracheophyta</taxon>
        <taxon>Spermatophyta</taxon>
        <taxon>Magnoliopsida</taxon>
        <taxon>eudicotyledons</taxon>
        <taxon>Gunneridae</taxon>
        <taxon>Pentapetalae</taxon>
        <taxon>rosids</taxon>
        <taxon>fabids</taxon>
        <taxon>Rosales</taxon>
        <taxon>Moraceae</taxon>
        <taxon>Moreae</taxon>
        <taxon>Morus</taxon>
    </lineage>
</organism>
<evidence type="ECO:0000313" key="3">
    <source>
        <dbReference type="Proteomes" id="UP000030645"/>
    </source>
</evidence>
<dbReference type="PANTHER" id="PTHR45287">
    <property type="entry name" value="OS03G0691500 PROTEIN"/>
    <property type="match status" value="1"/>
</dbReference>
<feature type="coiled-coil region" evidence="1">
    <location>
        <begin position="320"/>
        <end position="423"/>
    </location>
</feature>
<dbReference type="OrthoDB" id="685795at2759"/>
<accession>W9R5A9</accession>
<feature type="coiled-coil region" evidence="1">
    <location>
        <begin position="464"/>
        <end position="494"/>
    </location>
</feature>
<reference evidence="3" key="1">
    <citation type="submission" date="2013-01" db="EMBL/GenBank/DDBJ databases">
        <title>Draft Genome Sequence of a Mulberry Tree, Morus notabilis C.K. Schneid.</title>
        <authorList>
            <person name="He N."/>
            <person name="Zhao S."/>
        </authorList>
    </citation>
    <scope>NUCLEOTIDE SEQUENCE</scope>
</reference>
<feature type="coiled-coil region" evidence="1">
    <location>
        <begin position="577"/>
        <end position="622"/>
    </location>
</feature>
<dbReference type="PANTHER" id="PTHR45287:SF3">
    <property type="entry name" value="PROTEIN, PUTATIVE-RELATED"/>
    <property type="match status" value="1"/>
</dbReference>
<feature type="coiled-coil region" evidence="1">
    <location>
        <begin position="1"/>
        <end position="70"/>
    </location>
</feature>
<gene>
    <name evidence="2" type="ORF">L484_011371</name>
</gene>
<evidence type="ECO:0000313" key="2">
    <source>
        <dbReference type="EMBL" id="EXB57285.1"/>
    </source>
</evidence>
<dbReference type="Proteomes" id="UP000030645">
    <property type="component" value="Unassembled WGS sequence"/>
</dbReference>
<proteinExistence type="predicted"/>
<dbReference type="KEGG" id="mnt:21394632"/>
<dbReference type="AlphaFoldDB" id="W9R5A9"/>
<dbReference type="InterPro" id="IPR040262">
    <property type="entry name" value="At4g38062-like"/>
</dbReference>
<sequence>MEDVYNELDSVKAELERLKAEFQIKTELSESLKKANSEQLLKFKEAKQQIEKQSEEIKAKCEEIAEARKLSEKLESCLQEKEFFLRHLGSVNERVKDDLEQRLRTLEGENRDLVIALDEATARNKELERDVCASKEQIEGLKSLLSVTEKKCSEAEQMSQGAKELRQKDEVIVKLEEEKANFQDQLKWKKEQFKHLEEAHKRLQDQFQTSKEDWERGKSALIEKASSLEKRLDSQTRIAESLQSRLEMCNHALAHEESKRKSLEVQVSDFESCFENVFAQFQEEKSEYQRLIVQRIEEIAKMRSTLGMNETLAKEMEFKIVHLEQDNRELMVTLKELHEAQNRNGGATFSAKLNNKLRRLEQVHSECSAKLIEKESELLSQIEKIKGDVDSYKSELEGKEEEIKKLQMEVESSHSTIRLLNEEISLILEVFKSELSEAYYTTYNVKDEMELFNNEKEEKISLLIAKLETSLSALDIAQLELEEERNKVEGFTERVKSFEFMKQQWLLTEKELEKHKTLLDESTGAQVNLQKELQMESTLNNKELQMESTLNNGKEHLLGNEKTQIFKNERENLICIIEENVRKHEDLQLQIEDLESRLAEKAEDMEACLQDKENLVQTVKEKDICIDSLQKDIAMLKELRTRELEAVTIARLVVERAFMEEKEMLLKFIDEKEQTITNLKALATSLEQELTSAVMSSFTNVIENQVRIDALSEGLDRGKSVTYLEIEEKNKLIIHLEQELRSLRQRLTSSEESFFSLKQEVEQLQALVKTKKLETENMMDEQRRMDGILKELEFNKGVLLQDIMKLSTERENLLVYIQKVCDHIGKFLSDDVEMMKVLGKIFPRPEEETEPTMDGHNELYDSTGENVDTSFLATTKKLEANKDERLPLKELNQRQI</sequence>
<evidence type="ECO:0000256" key="1">
    <source>
        <dbReference type="SAM" id="Coils"/>
    </source>
</evidence>
<keyword evidence="3" id="KW-1185">Reference proteome</keyword>
<feature type="coiled-coil region" evidence="1">
    <location>
        <begin position="96"/>
        <end position="245"/>
    </location>
</feature>
<dbReference type="STRING" id="981085.W9R5A9"/>
<dbReference type="eggNOG" id="ENOG502QQVI">
    <property type="taxonomic scope" value="Eukaryota"/>
</dbReference>
<keyword evidence="1" id="KW-0175">Coiled coil</keyword>
<feature type="coiled-coil region" evidence="1">
    <location>
        <begin position="726"/>
        <end position="781"/>
    </location>
</feature>
<dbReference type="EMBL" id="KE344341">
    <property type="protein sequence ID" value="EXB57285.1"/>
    <property type="molecule type" value="Genomic_DNA"/>
</dbReference>
<name>W9R5A9_9ROSA</name>
<protein>
    <submittedName>
        <fullName evidence="2">Uncharacterized protein</fullName>
    </submittedName>
</protein>